<reference evidence="1 2" key="1">
    <citation type="journal article" date="2010" name="Proc. Natl. Acad. Sci. U.S.A.">
        <title>Enigmatic, ultrasmall, uncultivated Archaea.</title>
        <authorList>
            <person name="Baker B.J."/>
            <person name="Comolli L.R."/>
            <person name="Dick G.J."/>
            <person name="Hauser L.J."/>
            <person name="Hyatt D."/>
            <person name="Dill B.D."/>
            <person name="Land M.L."/>
            <person name="Verberkmoes N.C."/>
            <person name="Hettich R.L."/>
            <person name="Banfield J.F."/>
        </authorList>
    </citation>
    <scope>NUCLEOTIDE SEQUENCE [LARGE SCALE GENOMIC DNA]</scope>
</reference>
<evidence type="ECO:0000313" key="2">
    <source>
        <dbReference type="Proteomes" id="UP000009375"/>
    </source>
</evidence>
<proteinExistence type="predicted"/>
<sequence length="190" mass="21999">MDLTINDSKSIKRAVSETLSKYLEPEDKERIYNYLLMKNERTSNLIHAINSLLSKSDYSRKIKDIIERINDELSSKLTLETNAKDIHLKEGEDFVLSVKITSNFDVPLVFEVKLEDRDNFLPVIYDKIQDSYFNEFTEERIIDSSETKELKFKIGSNEKAKKGSTLLFLVIKSKEVEGLNLISRIKVEIA</sequence>
<name>D2EE71_PARA4</name>
<accession>D2EE71</accession>
<gene>
    <name evidence="1" type="ORF">BJBARM4_0003</name>
</gene>
<dbReference type="Proteomes" id="UP000009375">
    <property type="component" value="Unassembled WGS sequence"/>
</dbReference>
<protein>
    <submittedName>
        <fullName evidence="1">Uncharacterized protein</fullName>
    </submittedName>
</protein>
<evidence type="ECO:0000313" key="1">
    <source>
        <dbReference type="EMBL" id="EEZ93326.1"/>
    </source>
</evidence>
<dbReference type="EMBL" id="GG730038">
    <property type="protein sequence ID" value="EEZ93326.1"/>
    <property type="molecule type" value="Genomic_DNA"/>
</dbReference>
<organism evidence="1 2">
    <name type="scientific">Candidatus Parvarchaeum acidiphilum ARMAN-4</name>
    <dbReference type="NCBI Taxonomy" id="662760"/>
    <lineage>
        <taxon>Archaea</taxon>
        <taxon>Candidatus Parvarchaeota</taxon>
        <taxon>Candidatus Parvarchaeum</taxon>
    </lineage>
</organism>
<dbReference type="AlphaFoldDB" id="D2EE71"/>